<organism evidence="1 2">
    <name type="scientific">Azotobacter bryophylli</name>
    <dbReference type="NCBI Taxonomy" id="1986537"/>
    <lineage>
        <taxon>Bacteria</taxon>
        <taxon>Pseudomonadati</taxon>
        <taxon>Pseudomonadota</taxon>
        <taxon>Gammaproteobacteria</taxon>
        <taxon>Pseudomonadales</taxon>
        <taxon>Pseudomonadaceae</taxon>
        <taxon>Azotobacter</taxon>
    </lineage>
</organism>
<dbReference type="RefSeq" id="WP_377812299.1">
    <property type="nucleotide sequence ID" value="NZ_JBHRSJ010000001.1"/>
</dbReference>
<dbReference type="Gene3D" id="3.30.310.50">
    <property type="entry name" value="Alpha-D-phosphohexomutase, C-terminal domain"/>
    <property type="match status" value="1"/>
</dbReference>
<dbReference type="PIRSF" id="PIRSF028291">
    <property type="entry name" value="UCP028291"/>
    <property type="match status" value="1"/>
</dbReference>
<name>A0ABV7AN42_9GAMM</name>
<gene>
    <name evidence="1" type="ORF">ACFOJE_00675</name>
</gene>
<proteinExistence type="predicted"/>
<dbReference type="Pfam" id="PF09981">
    <property type="entry name" value="DUF2218"/>
    <property type="match status" value="1"/>
</dbReference>
<dbReference type="InterPro" id="IPR014543">
    <property type="entry name" value="UCP028291"/>
</dbReference>
<protein>
    <submittedName>
        <fullName evidence="1">DUF2218 domain-containing protein</fullName>
    </submittedName>
</protein>
<comment type="caution">
    <text evidence="1">The sequence shown here is derived from an EMBL/GenBank/DDBJ whole genome shotgun (WGS) entry which is preliminary data.</text>
</comment>
<keyword evidence="2" id="KW-1185">Reference proteome</keyword>
<sequence length="98" mass="10901">MTVSSARIASQDPARLIRRLCRHWAHKFPVSLDERQGDIRLPLGDCLLQAGEGQLLVRLRAEDAGQVAQFQTVVADHLQRMAGDEALVFAWQAEARPA</sequence>
<evidence type="ECO:0000313" key="1">
    <source>
        <dbReference type="EMBL" id="MFC2970727.1"/>
    </source>
</evidence>
<accession>A0ABV7AN42</accession>
<reference evidence="2" key="1">
    <citation type="journal article" date="2019" name="Int. J. Syst. Evol. Microbiol.">
        <title>The Global Catalogue of Microorganisms (GCM) 10K type strain sequencing project: providing services to taxonomists for standard genome sequencing and annotation.</title>
        <authorList>
            <consortium name="The Broad Institute Genomics Platform"/>
            <consortium name="The Broad Institute Genome Sequencing Center for Infectious Disease"/>
            <person name="Wu L."/>
            <person name="Ma J."/>
        </authorList>
    </citation>
    <scope>NUCLEOTIDE SEQUENCE [LARGE SCALE GENOMIC DNA]</scope>
    <source>
        <strain evidence="2">KCTC 62195</strain>
    </source>
</reference>
<evidence type="ECO:0000313" key="2">
    <source>
        <dbReference type="Proteomes" id="UP001595457"/>
    </source>
</evidence>
<dbReference type="EMBL" id="JBHRSJ010000001">
    <property type="protein sequence ID" value="MFC2970727.1"/>
    <property type="molecule type" value="Genomic_DNA"/>
</dbReference>
<dbReference type="Proteomes" id="UP001595457">
    <property type="component" value="Unassembled WGS sequence"/>
</dbReference>